<organism evidence="2 3">
    <name type="scientific">Penicillium capsulatum</name>
    <dbReference type="NCBI Taxonomy" id="69766"/>
    <lineage>
        <taxon>Eukaryota</taxon>
        <taxon>Fungi</taxon>
        <taxon>Dikarya</taxon>
        <taxon>Ascomycota</taxon>
        <taxon>Pezizomycotina</taxon>
        <taxon>Eurotiomycetes</taxon>
        <taxon>Eurotiomycetidae</taxon>
        <taxon>Eurotiales</taxon>
        <taxon>Aspergillaceae</taxon>
        <taxon>Penicillium</taxon>
    </lineage>
</organism>
<proteinExistence type="predicted"/>
<dbReference type="Proteomes" id="UP001146351">
    <property type="component" value="Unassembled WGS sequence"/>
</dbReference>
<feature type="transmembrane region" description="Helical" evidence="1">
    <location>
        <begin position="213"/>
        <end position="237"/>
    </location>
</feature>
<evidence type="ECO:0000313" key="2">
    <source>
        <dbReference type="EMBL" id="KAJ5161960.1"/>
    </source>
</evidence>
<dbReference type="AlphaFoldDB" id="A0A9W9LL82"/>
<keyword evidence="3" id="KW-1185">Reference proteome</keyword>
<gene>
    <name evidence="2" type="ORF">N7492_007352</name>
</gene>
<evidence type="ECO:0000313" key="3">
    <source>
        <dbReference type="Proteomes" id="UP001146351"/>
    </source>
</evidence>
<keyword evidence="1" id="KW-0472">Membrane</keyword>
<feature type="transmembrane region" description="Helical" evidence="1">
    <location>
        <begin position="101"/>
        <end position="121"/>
    </location>
</feature>
<sequence>MDIKKPSPTDNEGRDLQVGRVTEYDEGKRFLIRNDYTPNAVQALLDDVPRNRALVRKVDLMILPLLAGTYTLQYMLSVVSYSESLKHLSRHASCWSLACAGIAYSCNGLGAVVGGVLTYGIGQIRTIAVWRAIYLILWWDHHRVGSYRASLPAGRYRLRKKIQARREGPFDRSQSTGSHGLWILFFVLFDGVVNGGVSNFSKLTIKGLTKNPLMTVALGIPFGGFQIAWVLSGTFLAS</sequence>
<keyword evidence="1" id="KW-1133">Transmembrane helix</keyword>
<name>A0A9W9LL82_9EURO</name>
<reference evidence="2" key="1">
    <citation type="submission" date="2022-11" db="EMBL/GenBank/DDBJ databases">
        <authorList>
            <person name="Petersen C."/>
        </authorList>
    </citation>
    <scope>NUCLEOTIDE SEQUENCE</scope>
    <source>
        <strain evidence="2">IBT 21917</strain>
    </source>
</reference>
<feature type="transmembrane region" description="Helical" evidence="1">
    <location>
        <begin position="181"/>
        <end position="201"/>
    </location>
</feature>
<evidence type="ECO:0000256" key="1">
    <source>
        <dbReference type="SAM" id="Phobius"/>
    </source>
</evidence>
<protein>
    <submittedName>
        <fullName evidence="2">MFS transporter</fullName>
    </submittedName>
</protein>
<reference evidence="2" key="2">
    <citation type="journal article" date="2023" name="IMA Fungus">
        <title>Comparative genomic study of the Penicillium genus elucidates a diverse pangenome and 15 lateral gene transfer events.</title>
        <authorList>
            <person name="Petersen C."/>
            <person name="Sorensen T."/>
            <person name="Nielsen M.R."/>
            <person name="Sondergaard T.E."/>
            <person name="Sorensen J.L."/>
            <person name="Fitzpatrick D.A."/>
            <person name="Frisvad J.C."/>
            <person name="Nielsen K.L."/>
        </authorList>
    </citation>
    <scope>NUCLEOTIDE SEQUENCE</scope>
    <source>
        <strain evidence="2">IBT 21917</strain>
    </source>
</reference>
<feature type="transmembrane region" description="Helical" evidence="1">
    <location>
        <begin position="60"/>
        <end position="81"/>
    </location>
</feature>
<comment type="caution">
    <text evidence="2">The sequence shown here is derived from an EMBL/GenBank/DDBJ whole genome shotgun (WGS) entry which is preliminary data.</text>
</comment>
<dbReference type="EMBL" id="JAPQKO010000005">
    <property type="protein sequence ID" value="KAJ5161960.1"/>
    <property type="molecule type" value="Genomic_DNA"/>
</dbReference>
<accession>A0A9W9LL82</accession>
<keyword evidence="1" id="KW-0812">Transmembrane</keyword>